<comment type="subcellular location">
    <subcellularLocation>
        <location evidence="1">Cell membrane</location>
        <topology evidence="1">Single-pass type I membrane protein</topology>
    </subcellularLocation>
</comment>
<keyword evidence="9 15" id="KW-0472">Membrane</keyword>
<keyword evidence="12" id="KW-0393">Immunoglobulin domain</keyword>
<keyword evidence="10" id="KW-1015">Disulfide bond</keyword>
<dbReference type="GO" id="GO:0032760">
    <property type="term" value="P:positive regulation of tumor necrosis factor production"/>
    <property type="evidence" value="ECO:0007669"/>
    <property type="project" value="Ensembl"/>
</dbReference>
<evidence type="ECO:0000256" key="4">
    <source>
        <dbReference type="ARBA" id="ARBA00022692"/>
    </source>
</evidence>
<dbReference type="GO" id="GO:0032729">
    <property type="term" value="P:positive regulation of type II interferon production"/>
    <property type="evidence" value="ECO:0007669"/>
    <property type="project" value="Ensembl"/>
</dbReference>
<dbReference type="Pfam" id="PF05790">
    <property type="entry name" value="C2-set"/>
    <property type="match status" value="1"/>
</dbReference>
<dbReference type="InterPro" id="IPR036179">
    <property type="entry name" value="Ig-like_dom_sf"/>
</dbReference>
<organism evidence="19 20">
    <name type="scientific">Nannospalax galili</name>
    <name type="common">Northern Israeli blind subterranean mole rat</name>
    <name type="synonym">Spalax galili</name>
    <dbReference type="NCBI Taxonomy" id="1026970"/>
    <lineage>
        <taxon>Eukaryota</taxon>
        <taxon>Metazoa</taxon>
        <taxon>Chordata</taxon>
        <taxon>Craniata</taxon>
        <taxon>Vertebrata</taxon>
        <taxon>Euteleostomi</taxon>
        <taxon>Mammalia</taxon>
        <taxon>Eutheria</taxon>
        <taxon>Euarchontoglires</taxon>
        <taxon>Glires</taxon>
        <taxon>Rodentia</taxon>
        <taxon>Myomorpha</taxon>
        <taxon>Muroidea</taxon>
        <taxon>Spalacidae</taxon>
        <taxon>Spalacinae</taxon>
        <taxon>Nannospalax</taxon>
    </lineage>
</organism>
<dbReference type="GO" id="GO:0005794">
    <property type="term" value="C:Golgi apparatus"/>
    <property type="evidence" value="ECO:0007669"/>
    <property type="project" value="Ensembl"/>
</dbReference>
<keyword evidence="7" id="KW-0130">Cell adhesion</keyword>
<evidence type="ECO:0000256" key="5">
    <source>
        <dbReference type="ARBA" id="ARBA00022729"/>
    </source>
</evidence>
<dbReference type="Pfam" id="PF07686">
    <property type="entry name" value="V-set"/>
    <property type="match status" value="1"/>
</dbReference>
<evidence type="ECO:0000256" key="11">
    <source>
        <dbReference type="ARBA" id="ARBA00023180"/>
    </source>
</evidence>
<feature type="domain" description="Immunoglobulin V-set" evidence="18">
    <location>
        <begin position="26"/>
        <end position="119"/>
    </location>
</feature>
<dbReference type="GO" id="GO:0009898">
    <property type="term" value="C:cytoplasmic side of plasma membrane"/>
    <property type="evidence" value="ECO:0007669"/>
    <property type="project" value="Ensembl"/>
</dbReference>
<dbReference type="OrthoDB" id="8439544at2759"/>
<dbReference type="PANTHER" id="PTHR12080">
    <property type="entry name" value="SIGNALING LYMPHOCYTIC ACTIVATION MOLECULE"/>
    <property type="match status" value="1"/>
</dbReference>
<keyword evidence="8 15" id="KW-1133">Transmembrane helix</keyword>
<keyword evidence="5 16" id="KW-0732">Signal</keyword>
<feature type="domain" description="Immunoglobulin C2-set" evidence="17">
    <location>
        <begin position="128"/>
        <end position="196"/>
    </location>
</feature>
<evidence type="ECO:0000259" key="17">
    <source>
        <dbReference type="Pfam" id="PF05790"/>
    </source>
</evidence>
<dbReference type="OMA" id="DIPNFQM"/>
<evidence type="ECO:0000256" key="6">
    <source>
        <dbReference type="ARBA" id="ARBA00022737"/>
    </source>
</evidence>
<feature type="chain" id="PRO_5034437331" description="T-cell surface antigen CD2" evidence="16">
    <location>
        <begin position="22"/>
        <end position="343"/>
    </location>
</feature>
<sequence>MRCKILSGFLLIFSLSTTGEASEDSRIIWGALDHNINLDIPDFQLTDVIDEIRWEKGKSMIANFKKETSTSSHNTTYEVLRNGTLRIKQLRRDDNDTYDVIVYDTNGTSMLHKSFELRILEKVSEPKISWECSNTTLTCEVMKGTDFELKLCQEKCLNRSHQRIISHKWKNLDAPFRCTASNRVSEKSITVDVSCSVKGLHFYFILGTCVGGLLLVVFAVLLIFYVYKKKKQNSRRKDEELEIKAPPRVSSRERGPPKPHPIPAAAPQNPAASQVPPPPSHRPQAPDHRPLPPSHRVQHHHKKRTSPSGTQVHQQKGPPLPRPRVQAKPPCEASEDALSPSPN</sequence>
<feature type="region of interest" description="Disordered" evidence="14">
    <location>
        <begin position="235"/>
        <end position="343"/>
    </location>
</feature>
<name>A0A8C6R4Z4_NANGA</name>
<feature type="compositionally biased region" description="Low complexity" evidence="14">
    <location>
        <begin position="265"/>
        <end position="274"/>
    </location>
</feature>
<dbReference type="GeneID" id="103734967"/>
<dbReference type="GO" id="GO:0042267">
    <property type="term" value="P:natural killer cell mediated cytotoxicity"/>
    <property type="evidence" value="ECO:0007669"/>
    <property type="project" value="Ensembl"/>
</dbReference>
<keyword evidence="20" id="KW-1185">Reference proteome</keyword>
<dbReference type="CTD" id="914"/>
<dbReference type="PANTHER" id="PTHR12080:SF54">
    <property type="entry name" value="T-CELL SURFACE ANTIGEN CD2"/>
    <property type="match status" value="1"/>
</dbReference>
<evidence type="ECO:0000256" key="12">
    <source>
        <dbReference type="ARBA" id="ARBA00023319"/>
    </source>
</evidence>
<dbReference type="SUPFAM" id="SSF48726">
    <property type="entry name" value="Immunoglobulin"/>
    <property type="match status" value="2"/>
</dbReference>
<dbReference type="PRINTS" id="PR01870">
    <property type="entry name" value="CD2ANTIGEN"/>
</dbReference>
<protein>
    <recommendedName>
        <fullName evidence="2">T-cell surface antigen CD2</fullName>
    </recommendedName>
</protein>
<dbReference type="GO" id="GO:0030101">
    <property type="term" value="P:natural killer cell activation"/>
    <property type="evidence" value="ECO:0007669"/>
    <property type="project" value="Ensembl"/>
</dbReference>
<evidence type="ECO:0000256" key="13">
    <source>
        <dbReference type="ARBA" id="ARBA00046549"/>
    </source>
</evidence>
<dbReference type="KEGG" id="ngi:103734967"/>
<dbReference type="GO" id="GO:0005102">
    <property type="term" value="F:signaling receptor binding"/>
    <property type="evidence" value="ECO:0007669"/>
    <property type="project" value="Ensembl"/>
</dbReference>
<accession>A0A8C6R4Z4</accession>
<feature type="compositionally biased region" description="Basic and acidic residues" evidence="14">
    <location>
        <begin position="235"/>
        <end position="256"/>
    </location>
</feature>
<proteinExistence type="predicted"/>
<keyword evidence="4 15" id="KW-0812">Transmembrane</keyword>
<evidence type="ECO:0000256" key="8">
    <source>
        <dbReference type="ARBA" id="ARBA00022989"/>
    </source>
</evidence>
<dbReference type="GO" id="GO:0005576">
    <property type="term" value="C:extracellular region"/>
    <property type="evidence" value="ECO:0007669"/>
    <property type="project" value="Ensembl"/>
</dbReference>
<comment type="subunit">
    <text evidence="13">Interacts with CD48. Interacts with CD58 (LFA-3). Interacts with CD2AP. Interacts with PSTPIP1. Interacts with FCGR3A; this interaction modulates NK cell activation and cytotoxicity.</text>
</comment>
<dbReference type="RefSeq" id="XP_029419875.1">
    <property type="nucleotide sequence ID" value="XM_029564015.1"/>
</dbReference>
<dbReference type="GO" id="GO:0032757">
    <property type="term" value="P:positive regulation of interleukin-8 production"/>
    <property type="evidence" value="ECO:0007669"/>
    <property type="project" value="Ensembl"/>
</dbReference>
<keyword evidence="3" id="KW-1003">Cell membrane</keyword>
<dbReference type="GeneTree" id="ENSGT01030000234540"/>
<dbReference type="GO" id="GO:0005911">
    <property type="term" value="C:cell-cell junction"/>
    <property type="evidence" value="ECO:0007669"/>
    <property type="project" value="Ensembl"/>
</dbReference>
<evidence type="ECO:0000256" key="7">
    <source>
        <dbReference type="ARBA" id="ARBA00022889"/>
    </source>
</evidence>
<evidence type="ECO:0000256" key="16">
    <source>
        <dbReference type="SAM" id="SignalP"/>
    </source>
</evidence>
<evidence type="ECO:0000256" key="10">
    <source>
        <dbReference type="ARBA" id="ARBA00023157"/>
    </source>
</evidence>
<evidence type="ECO:0000313" key="20">
    <source>
        <dbReference type="Proteomes" id="UP000694381"/>
    </source>
</evidence>
<feature type="transmembrane region" description="Helical" evidence="15">
    <location>
        <begin position="202"/>
        <end position="227"/>
    </location>
</feature>
<evidence type="ECO:0000256" key="3">
    <source>
        <dbReference type="ARBA" id="ARBA00022475"/>
    </source>
</evidence>
<evidence type="ECO:0000259" key="18">
    <source>
        <dbReference type="Pfam" id="PF07686"/>
    </source>
</evidence>
<gene>
    <name evidence="19" type="primary">Cd2</name>
</gene>
<dbReference type="AlphaFoldDB" id="A0A8C6R4Z4"/>
<dbReference type="InterPro" id="IPR013106">
    <property type="entry name" value="Ig_V-set"/>
</dbReference>
<evidence type="ECO:0000256" key="2">
    <source>
        <dbReference type="ARBA" id="ARBA00021368"/>
    </source>
</evidence>
<dbReference type="InterPro" id="IPR013783">
    <property type="entry name" value="Ig-like_fold"/>
</dbReference>
<evidence type="ECO:0000256" key="14">
    <source>
        <dbReference type="SAM" id="MobiDB-lite"/>
    </source>
</evidence>
<dbReference type="Proteomes" id="UP000694381">
    <property type="component" value="Unassembled WGS sequence"/>
</dbReference>
<reference evidence="19" key="1">
    <citation type="submission" date="2025-08" db="UniProtKB">
        <authorList>
            <consortium name="Ensembl"/>
        </authorList>
    </citation>
    <scope>IDENTIFICATION</scope>
</reference>
<dbReference type="InterPro" id="IPR015631">
    <property type="entry name" value="CD2/SLAM_rcpt"/>
</dbReference>
<reference evidence="19" key="2">
    <citation type="submission" date="2025-09" db="UniProtKB">
        <authorList>
            <consortium name="Ensembl"/>
        </authorList>
    </citation>
    <scope>IDENTIFICATION</scope>
</reference>
<dbReference type="GO" id="GO:0034113">
    <property type="term" value="P:heterotypic cell-cell adhesion"/>
    <property type="evidence" value="ECO:0007669"/>
    <property type="project" value="Ensembl"/>
</dbReference>
<feature type="signal peptide" evidence="16">
    <location>
        <begin position="1"/>
        <end position="21"/>
    </location>
</feature>
<dbReference type="Ensembl" id="ENSNGAT00000019405.1">
    <property type="protein sequence ID" value="ENSNGAP00000013821.1"/>
    <property type="gene ID" value="ENSNGAG00000015298.1"/>
</dbReference>
<evidence type="ECO:0000256" key="9">
    <source>
        <dbReference type="ARBA" id="ARBA00023136"/>
    </source>
</evidence>
<dbReference type="RefSeq" id="XP_008832260.1">
    <property type="nucleotide sequence ID" value="XM_008834038.3"/>
</dbReference>
<feature type="compositionally biased region" description="Basic residues" evidence="14">
    <location>
        <begin position="296"/>
        <end position="305"/>
    </location>
</feature>
<dbReference type="InterPro" id="IPR008424">
    <property type="entry name" value="Ig_C2-set"/>
</dbReference>
<dbReference type="GO" id="GO:0042802">
    <property type="term" value="F:identical protein binding"/>
    <property type="evidence" value="ECO:0007669"/>
    <property type="project" value="Ensembl"/>
</dbReference>
<keyword evidence="6" id="KW-0677">Repeat</keyword>
<evidence type="ECO:0000313" key="19">
    <source>
        <dbReference type="Ensembl" id="ENSNGAP00000013821.1"/>
    </source>
</evidence>
<dbReference type="GO" id="GO:0009897">
    <property type="term" value="C:external side of plasma membrane"/>
    <property type="evidence" value="ECO:0007669"/>
    <property type="project" value="Ensembl"/>
</dbReference>
<dbReference type="GO" id="GO:0005654">
    <property type="term" value="C:nucleoplasm"/>
    <property type="evidence" value="ECO:0007669"/>
    <property type="project" value="Ensembl"/>
</dbReference>
<evidence type="ECO:0000256" key="15">
    <source>
        <dbReference type="SAM" id="Phobius"/>
    </source>
</evidence>
<dbReference type="Gene3D" id="2.60.40.10">
    <property type="entry name" value="Immunoglobulins"/>
    <property type="match status" value="2"/>
</dbReference>
<evidence type="ECO:0000256" key="1">
    <source>
        <dbReference type="ARBA" id="ARBA00004251"/>
    </source>
</evidence>
<keyword evidence="11" id="KW-0325">Glycoprotein</keyword>
<dbReference type="InterPro" id="IPR015632">
    <property type="entry name" value="CD2"/>
</dbReference>